<gene>
    <name evidence="7" type="ORF">ACFOGJ_13560</name>
</gene>
<evidence type="ECO:0000256" key="4">
    <source>
        <dbReference type="PROSITE-ProRule" id="PRU10100"/>
    </source>
</evidence>
<evidence type="ECO:0000256" key="1">
    <source>
        <dbReference type="ARBA" id="ARBA00010518"/>
    </source>
</evidence>
<keyword evidence="8" id="KW-1185">Reference proteome</keyword>
<dbReference type="SFLD" id="SFLDS00057">
    <property type="entry name" value="Glutaminase/Asparaginase"/>
    <property type="match status" value="1"/>
</dbReference>
<dbReference type="PROSITE" id="PS51732">
    <property type="entry name" value="ASN_GLN_ASE_3"/>
    <property type="match status" value="1"/>
</dbReference>
<dbReference type="PIRSF" id="PIRSF500176">
    <property type="entry name" value="L_ASNase"/>
    <property type="match status" value="1"/>
</dbReference>
<proteinExistence type="inferred from homology"/>
<dbReference type="PROSITE" id="PS00144">
    <property type="entry name" value="ASN_GLN_ASE_1"/>
    <property type="match status" value="1"/>
</dbReference>
<evidence type="ECO:0000256" key="3">
    <source>
        <dbReference type="PROSITE-ProRule" id="PRU10099"/>
    </source>
</evidence>
<evidence type="ECO:0000313" key="8">
    <source>
        <dbReference type="Proteomes" id="UP001595528"/>
    </source>
</evidence>
<dbReference type="Proteomes" id="UP001595528">
    <property type="component" value="Unassembled WGS sequence"/>
</dbReference>
<keyword evidence="2" id="KW-0378">Hydrolase</keyword>
<sequence length="323" mass="33312">MLPRIAVLGTGGTIAQAPDAGGAVLPSLDAQALLSSVPGLDRIARLKVRQIVNIDSRDMQPEIWLDLATAVTVEQDDPDVTGIVVLHGTDTMEETAWFLDRVAGDGKPVVLTGAMELASSPFADGPRNILNAVRQAADPQAKGHGATVSFAGRIYAADRVRKVETSGQTAFAGGRLAVIDGLGIDWEGHRARAPSLGLPRDALPRVDLVCDYPGADGALIDAAIAAGAAGLVVEGYGIGNLSRPSFDAVLRAREAGLPVVLTSRVAEGRIYPVYGGPGGGEALVAAGVVLGAPLTAGKNRILLMLALAMGMAGEELRRLFAVH</sequence>
<evidence type="ECO:0000313" key="7">
    <source>
        <dbReference type="EMBL" id="MFC3228267.1"/>
    </source>
</evidence>
<feature type="domain" description="L-asparaginase N-terminal" evidence="5">
    <location>
        <begin position="4"/>
        <end position="177"/>
    </location>
</feature>
<organism evidence="7 8">
    <name type="scientific">Marinibaculum pumilum</name>
    <dbReference type="NCBI Taxonomy" id="1766165"/>
    <lineage>
        <taxon>Bacteria</taxon>
        <taxon>Pseudomonadati</taxon>
        <taxon>Pseudomonadota</taxon>
        <taxon>Alphaproteobacteria</taxon>
        <taxon>Rhodospirillales</taxon>
        <taxon>Rhodospirillaceae</taxon>
        <taxon>Marinibaculum</taxon>
    </lineage>
</organism>
<feature type="active site" evidence="3">
    <location>
        <position position="13"/>
    </location>
</feature>
<dbReference type="Pfam" id="PF17763">
    <property type="entry name" value="Asparaginase_C"/>
    <property type="match status" value="1"/>
</dbReference>
<feature type="domain" description="Asparaginase/glutaminase C-terminal" evidence="6">
    <location>
        <begin position="205"/>
        <end position="320"/>
    </location>
</feature>
<dbReference type="Gene3D" id="3.40.50.40">
    <property type="match status" value="1"/>
</dbReference>
<dbReference type="SMART" id="SM00870">
    <property type="entry name" value="Asparaginase"/>
    <property type="match status" value="1"/>
</dbReference>
<dbReference type="Gene3D" id="3.40.50.1170">
    <property type="entry name" value="L-asparaginase, N-terminal domain"/>
    <property type="match status" value="1"/>
</dbReference>
<comment type="caution">
    <text evidence="7">The sequence shown here is derived from an EMBL/GenBank/DDBJ whole genome shotgun (WGS) entry which is preliminary data.</text>
</comment>
<dbReference type="PIRSF" id="PIRSF001220">
    <property type="entry name" value="L-ASNase_gatD"/>
    <property type="match status" value="1"/>
</dbReference>
<protein>
    <submittedName>
        <fullName evidence="7">Asparaginase</fullName>
    </submittedName>
</protein>
<dbReference type="InterPro" id="IPR027473">
    <property type="entry name" value="L-asparaginase_C"/>
</dbReference>
<dbReference type="PROSITE" id="PS00917">
    <property type="entry name" value="ASN_GLN_ASE_2"/>
    <property type="match status" value="1"/>
</dbReference>
<evidence type="ECO:0000259" key="5">
    <source>
        <dbReference type="Pfam" id="PF00710"/>
    </source>
</evidence>
<dbReference type="PANTHER" id="PTHR11707:SF28">
    <property type="entry name" value="60 KDA LYSOPHOSPHOLIPASE"/>
    <property type="match status" value="1"/>
</dbReference>
<dbReference type="InterPro" id="IPR004550">
    <property type="entry name" value="AsnASE_II"/>
</dbReference>
<evidence type="ECO:0000259" key="6">
    <source>
        <dbReference type="Pfam" id="PF17763"/>
    </source>
</evidence>
<dbReference type="EMBL" id="JBHRTR010000028">
    <property type="protein sequence ID" value="MFC3228267.1"/>
    <property type="molecule type" value="Genomic_DNA"/>
</dbReference>
<dbReference type="InterPro" id="IPR037152">
    <property type="entry name" value="L-asparaginase_N_sf"/>
</dbReference>
<dbReference type="InterPro" id="IPR036152">
    <property type="entry name" value="Asp/glu_Ase-like_sf"/>
</dbReference>
<dbReference type="RefSeq" id="WP_379901224.1">
    <property type="nucleotide sequence ID" value="NZ_JBHRTR010000028.1"/>
</dbReference>
<comment type="similarity">
    <text evidence="1">Belongs to the asparaginase 1 family.</text>
</comment>
<evidence type="ECO:0000256" key="2">
    <source>
        <dbReference type="ARBA" id="ARBA00022801"/>
    </source>
</evidence>
<dbReference type="InterPro" id="IPR006034">
    <property type="entry name" value="Asparaginase/glutaminase-like"/>
</dbReference>
<reference evidence="8" key="1">
    <citation type="journal article" date="2019" name="Int. J. Syst. Evol. Microbiol.">
        <title>The Global Catalogue of Microorganisms (GCM) 10K type strain sequencing project: providing services to taxonomists for standard genome sequencing and annotation.</title>
        <authorList>
            <consortium name="The Broad Institute Genomics Platform"/>
            <consortium name="The Broad Institute Genome Sequencing Center for Infectious Disease"/>
            <person name="Wu L."/>
            <person name="Ma J."/>
        </authorList>
    </citation>
    <scope>NUCLEOTIDE SEQUENCE [LARGE SCALE GENOMIC DNA]</scope>
    <source>
        <strain evidence="8">KCTC 42964</strain>
    </source>
</reference>
<dbReference type="CDD" id="cd08964">
    <property type="entry name" value="L-asparaginase_II"/>
    <property type="match status" value="1"/>
</dbReference>
<feature type="active site" evidence="4">
    <location>
        <position position="89"/>
    </location>
</feature>
<dbReference type="InterPro" id="IPR027474">
    <property type="entry name" value="L-asparaginase_N"/>
</dbReference>
<dbReference type="InterPro" id="IPR027475">
    <property type="entry name" value="Asparaginase/glutaminase_AS2"/>
</dbReference>
<dbReference type="PANTHER" id="PTHR11707">
    <property type="entry name" value="L-ASPARAGINASE"/>
    <property type="match status" value="1"/>
</dbReference>
<dbReference type="InterPro" id="IPR040919">
    <property type="entry name" value="Asparaginase_C"/>
</dbReference>
<accession>A0ABV7L0Z1</accession>
<dbReference type="SUPFAM" id="SSF53774">
    <property type="entry name" value="Glutaminase/Asparaginase"/>
    <property type="match status" value="1"/>
</dbReference>
<dbReference type="InterPro" id="IPR020827">
    <property type="entry name" value="Asparaginase/glutaminase_AS1"/>
</dbReference>
<dbReference type="Pfam" id="PF00710">
    <property type="entry name" value="Asparaginase"/>
    <property type="match status" value="1"/>
</dbReference>
<name>A0ABV7L0Z1_9PROT</name>
<dbReference type="PRINTS" id="PR00139">
    <property type="entry name" value="ASNGLNASE"/>
</dbReference>